<gene>
    <name evidence="1" type="ORF">S01H4_55826</name>
</gene>
<proteinExistence type="predicted"/>
<evidence type="ECO:0000313" key="1">
    <source>
        <dbReference type="EMBL" id="GAH09173.1"/>
    </source>
</evidence>
<protein>
    <submittedName>
        <fullName evidence="1">Uncharacterized protein</fullName>
    </submittedName>
</protein>
<dbReference type="AlphaFoldDB" id="X1EKJ6"/>
<dbReference type="EMBL" id="BART01032271">
    <property type="protein sequence ID" value="GAH09173.1"/>
    <property type="molecule type" value="Genomic_DNA"/>
</dbReference>
<feature type="non-terminal residue" evidence="1">
    <location>
        <position position="173"/>
    </location>
</feature>
<name>X1EKJ6_9ZZZZ</name>
<organism evidence="1">
    <name type="scientific">marine sediment metagenome</name>
    <dbReference type="NCBI Taxonomy" id="412755"/>
    <lineage>
        <taxon>unclassified sequences</taxon>
        <taxon>metagenomes</taxon>
        <taxon>ecological metagenomes</taxon>
    </lineage>
</organism>
<accession>X1EKJ6</accession>
<comment type="caution">
    <text evidence="1">The sequence shown here is derived from an EMBL/GenBank/DDBJ whole genome shotgun (WGS) entry which is preliminary data.</text>
</comment>
<reference evidence="1" key="1">
    <citation type="journal article" date="2014" name="Front. Microbiol.">
        <title>High frequency of phylogenetically diverse reductive dehalogenase-homologous genes in deep subseafloor sedimentary metagenomes.</title>
        <authorList>
            <person name="Kawai M."/>
            <person name="Futagami T."/>
            <person name="Toyoda A."/>
            <person name="Takaki Y."/>
            <person name="Nishi S."/>
            <person name="Hori S."/>
            <person name="Arai W."/>
            <person name="Tsubouchi T."/>
            <person name="Morono Y."/>
            <person name="Uchiyama I."/>
            <person name="Ito T."/>
            <person name="Fujiyama A."/>
            <person name="Inagaki F."/>
            <person name="Takami H."/>
        </authorList>
    </citation>
    <scope>NUCLEOTIDE SEQUENCE</scope>
    <source>
        <strain evidence="1">Expedition CK06-06</strain>
    </source>
</reference>
<sequence length="173" mass="19653">MWAHENDFEGCRCVIQKDGSEWGNFYRLETLHHHNISIYGISVEFEGTHPIVYVTPYKHAVYGENMASSSWDCDYLGPGCEVFPSNSGTGVIYRYQGIAEEPLDLNDRDVGYDLIDLKDTIWARRFGDPHRKCDYFIKKGIRLNPDSCGYIIEKAQFGAKFAGNNYTLGATSC</sequence>